<keyword evidence="3" id="KW-0472">Membrane</keyword>
<name>A0A3L6SXB2_PANMI</name>
<keyword evidence="3" id="KW-0812">Transmembrane</keyword>
<feature type="compositionally biased region" description="Basic and acidic residues" evidence="2">
    <location>
        <begin position="1"/>
        <end position="10"/>
    </location>
</feature>
<dbReference type="Proteomes" id="UP000275267">
    <property type="component" value="Unassembled WGS sequence"/>
</dbReference>
<dbReference type="AlphaFoldDB" id="A0A3L6SXB2"/>
<keyword evidence="1" id="KW-0175">Coiled coil</keyword>
<feature type="coiled-coil region" evidence="1">
    <location>
        <begin position="60"/>
        <end position="90"/>
    </location>
</feature>
<sequence>MHPRCGDGLEGHPTATVANGKKLFDPEEQWEAVIAKWNRLKGQGWEVESSEGVEGVVECITNHRRLLEDKQEELKRVEQQQQEAILQQKEDALLLERLLLRERRIKLEEEEASRAGYYTDHTVRVLAVSSTNACPDLFLPLLQDAPISASASIRDGIPLTSSTPVPTTAKPKAEDETWNKRQLGYIFFLGLAVGLVFLIRPLLPDGFDQVLSAGFAAVWGLGSVGLPLGIFDVVIYAIYRLAVLPGLTLGLWEFVFGTIVVLVTAGHAVSWIMGYRTGGDRDLEPYED</sequence>
<accession>A0A3L6SXB2</accession>
<feature type="transmembrane region" description="Helical" evidence="3">
    <location>
        <begin position="251"/>
        <end position="273"/>
    </location>
</feature>
<reference evidence="5" key="1">
    <citation type="journal article" date="2019" name="Nat. Commun.">
        <title>The genome of broomcorn millet.</title>
        <authorList>
            <person name="Zou C."/>
            <person name="Miki D."/>
            <person name="Li D."/>
            <person name="Tang Q."/>
            <person name="Xiao L."/>
            <person name="Rajput S."/>
            <person name="Deng P."/>
            <person name="Jia W."/>
            <person name="Huang R."/>
            <person name="Zhang M."/>
            <person name="Sun Y."/>
            <person name="Hu J."/>
            <person name="Fu X."/>
            <person name="Schnable P.S."/>
            <person name="Li F."/>
            <person name="Zhang H."/>
            <person name="Feng B."/>
            <person name="Zhu X."/>
            <person name="Liu R."/>
            <person name="Schnable J.C."/>
            <person name="Zhu J.-K."/>
            <person name="Zhang H."/>
        </authorList>
    </citation>
    <scope>NUCLEOTIDE SEQUENCE [LARGE SCALE GENOMIC DNA]</scope>
</reference>
<feature type="transmembrane region" description="Helical" evidence="3">
    <location>
        <begin position="183"/>
        <end position="203"/>
    </location>
</feature>
<feature type="transmembrane region" description="Helical" evidence="3">
    <location>
        <begin position="215"/>
        <end position="239"/>
    </location>
</feature>
<evidence type="ECO:0000313" key="4">
    <source>
        <dbReference type="EMBL" id="RLN28406.1"/>
    </source>
</evidence>
<gene>
    <name evidence="4" type="ORF">C2845_PM05G07130</name>
</gene>
<dbReference type="EMBL" id="PQIB02000003">
    <property type="protein sequence ID" value="RLN28406.1"/>
    <property type="molecule type" value="Genomic_DNA"/>
</dbReference>
<feature type="region of interest" description="Disordered" evidence="2">
    <location>
        <begin position="1"/>
        <end position="22"/>
    </location>
</feature>
<evidence type="ECO:0000256" key="2">
    <source>
        <dbReference type="SAM" id="MobiDB-lite"/>
    </source>
</evidence>
<organism evidence="4 5">
    <name type="scientific">Panicum miliaceum</name>
    <name type="common">Proso millet</name>
    <name type="synonym">Broomcorn millet</name>
    <dbReference type="NCBI Taxonomy" id="4540"/>
    <lineage>
        <taxon>Eukaryota</taxon>
        <taxon>Viridiplantae</taxon>
        <taxon>Streptophyta</taxon>
        <taxon>Embryophyta</taxon>
        <taxon>Tracheophyta</taxon>
        <taxon>Spermatophyta</taxon>
        <taxon>Magnoliopsida</taxon>
        <taxon>Liliopsida</taxon>
        <taxon>Poales</taxon>
        <taxon>Poaceae</taxon>
        <taxon>PACMAD clade</taxon>
        <taxon>Panicoideae</taxon>
        <taxon>Panicodae</taxon>
        <taxon>Paniceae</taxon>
        <taxon>Panicinae</taxon>
        <taxon>Panicum</taxon>
        <taxon>Panicum sect. Panicum</taxon>
    </lineage>
</organism>
<keyword evidence="5" id="KW-1185">Reference proteome</keyword>
<evidence type="ECO:0000313" key="5">
    <source>
        <dbReference type="Proteomes" id="UP000275267"/>
    </source>
</evidence>
<keyword evidence="3" id="KW-1133">Transmembrane helix</keyword>
<evidence type="ECO:0000256" key="3">
    <source>
        <dbReference type="SAM" id="Phobius"/>
    </source>
</evidence>
<proteinExistence type="predicted"/>
<protein>
    <submittedName>
        <fullName evidence="4">Uncharacterized protein</fullName>
    </submittedName>
</protein>
<evidence type="ECO:0000256" key="1">
    <source>
        <dbReference type="SAM" id="Coils"/>
    </source>
</evidence>
<comment type="caution">
    <text evidence="4">The sequence shown here is derived from an EMBL/GenBank/DDBJ whole genome shotgun (WGS) entry which is preliminary data.</text>
</comment>